<proteinExistence type="predicted"/>
<dbReference type="EMBL" id="LAZR01014273">
    <property type="protein sequence ID" value="KKM18201.1"/>
    <property type="molecule type" value="Genomic_DNA"/>
</dbReference>
<accession>A0A0F9HS33</accession>
<reference evidence="1" key="1">
    <citation type="journal article" date="2015" name="Nature">
        <title>Complex archaea that bridge the gap between prokaryotes and eukaryotes.</title>
        <authorList>
            <person name="Spang A."/>
            <person name="Saw J.H."/>
            <person name="Jorgensen S.L."/>
            <person name="Zaremba-Niedzwiedzka K."/>
            <person name="Martijn J."/>
            <person name="Lind A.E."/>
            <person name="van Eijk R."/>
            <person name="Schleper C."/>
            <person name="Guy L."/>
            <person name="Ettema T.J."/>
        </authorList>
    </citation>
    <scope>NUCLEOTIDE SEQUENCE</scope>
</reference>
<dbReference type="AlphaFoldDB" id="A0A0F9HS33"/>
<name>A0A0F9HS33_9ZZZZ</name>
<feature type="non-terminal residue" evidence="1">
    <location>
        <position position="844"/>
    </location>
</feature>
<gene>
    <name evidence="1" type="ORF">LCGC14_1668070</name>
</gene>
<evidence type="ECO:0000313" key="1">
    <source>
        <dbReference type="EMBL" id="KKM18201.1"/>
    </source>
</evidence>
<comment type="caution">
    <text evidence="1">The sequence shown here is derived from an EMBL/GenBank/DDBJ whole genome shotgun (WGS) entry which is preliminary data.</text>
</comment>
<protein>
    <submittedName>
        <fullName evidence="1">Uncharacterized protein</fullName>
    </submittedName>
</protein>
<sequence>MWTLDYSGSELTPSVTEIGSESAGDANTYYLWDIYIIGANTYVHSRVKFGINAKFEIWDVDIAPFTRKKQLLDTVPVNIRREGIIANGIHYHLAGPDSLREWHWGYQPSTSTAWEWFTGSAVDYTQPTNINARSHAWDGKDTIYAIQKQITDGLNYLVAWSLSTQVATVLDRMDVALMLDRNNNPILPHTSEKGFDLSDEKIYEVKPNSTGLTLFQDASAITDANWIAITDNFAMNTDGDMFELQDVSESEISVCDIDYLMGNVTPCEFISTNNLQNLTSIKFYDDSDVLTFFGNIVEKQYNDLNSYFYKAISYDNEINTYKFSLDETAGNRDAKVIIEEVLDSANWLHYADGSITSPTIDIKADFKNISFKDFMDEIADRCDYIWYVAPDGRVYFNDGTTASGKTVLHTSGILTNPTIKVISAQINRVKLFGGYVNGVRITSIDEDVNAQSLYGPIEYIDHFPHITNQTELDTLAGKIRARNGMNNSPFYVDVGLFDQEFIQCGNTVNFAFSPLSYAADDLIVLNYQYDAKNDQGMYKLTTGIVQNVWRGYGTVDKKTKTGDEEQLDILGGEVSGLIAGGLIDVEDDLTPQLGGDLDTAGKSINDNTGDNIVTINDALHVTGNITTDGLVDGVDIAIRDHAATVASDLNHDDIANPQGNAEEQHLTSAQVGALHAIVTFGDIDSGTDFNSHSEQIKAGFIIYGGGSITVDGSDRAGWTQRMIVIDGGYGAHFSTAGYFDIIQPTSGAITAVGGGTANTWTAAGIIIPAWQSLYYILPIGSTFTSLAANFRMVGYTSALEIPDDWIFIAGHNGDTHITKFGVGITLNNNETWINGTSSMINIDT</sequence>
<organism evidence="1">
    <name type="scientific">marine sediment metagenome</name>
    <dbReference type="NCBI Taxonomy" id="412755"/>
    <lineage>
        <taxon>unclassified sequences</taxon>
        <taxon>metagenomes</taxon>
        <taxon>ecological metagenomes</taxon>
    </lineage>
</organism>